<organism evidence="18 19">
    <name type="scientific">Candidatus Bodocaedibacter vickermanii</name>
    <dbReference type="NCBI Taxonomy" id="2741701"/>
    <lineage>
        <taxon>Bacteria</taxon>
        <taxon>Pseudomonadati</taxon>
        <taxon>Pseudomonadota</taxon>
        <taxon>Alphaproteobacteria</taxon>
        <taxon>Holosporales</taxon>
        <taxon>Candidatus Paracaedibacteraceae</taxon>
        <taxon>Candidatus Bodocaedibacter</taxon>
    </lineage>
</organism>
<comment type="catalytic activity">
    <reaction evidence="1 14 15 16">
        <text>Endonucleolytic cleavage to 5'-phosphomonoester.</text>
        <dbReference type="EC" id="3.1.26.4"/>
    </reaction>
</comment>
<dbReference type="CDD" id="cd07182">
    <property type="entry name" value="RNase_HII_bacteria_HII_like"/>
    <property type="match status" value="1"/>
</dbReference>
<dbReference type="RefSeq" id="WP_350332278.1">
    <property type="nucleotide sequence ID" value="NZ_CP054719.1"/>
</dbReference>
<comment type="subcellular location">
    <subcellularLocation>
        <location evidence="4 14">Cytoplasm</location>
    </subcellularLocation>
</comment>
<dbReference type="EC" id="3.1.26.4" evidence="6 14"/>
<dbReference type="GO" id="GO:0003723">
    <property type="term" value="F:RNA binding"/>
    <property type="evidence" value="ECO:0007669"/>
    <property type="project" value="UniProtKB-UniRule"/>
</dbReference>
<dbReference type="InterPro" id="IPR036397">
    <property type="entry name" value="RNaseH_sf"/>
</dbReference>
<evidence type="ECO:0000256" key="12">
    <source>
        <dbReference type="ARBA" id="ARBA00022801"/>
    </source>
</evidence>
<feature type="domain" description="RNase H type-2" evidence="17">
    <location>
        <begin position="12"/>
        <end position="203"/>
    </location>
</feature>
<feature type="binding site" evidence="14 15">
    <location>
        <position position="19"/>
    </location>
    <ligand>
        <name>a divalent metal cation</name>
        <dbReference type="ChEBI" id="CHEBI:60240"/>
    </ligand>
</feature>
<evidence type="ECO:0000256" key="13">
    <source>
        <dbReference type="ARBA" id="ARBA00023211"/>
    </source>
</evidence>
<name>A0A7L9RSL3_9PROT</name>
<evidence type="ECO:0000256" key="4">
    <source>
        <dbReference type="ARBA" id="ARBA00004496"/>
    </source>
</evidence>
<dbReference type="Proteomes" id="UP000594001">
    <property type="component" value="Chromosome"/>
</dbReference>
<accession>A0A7L9RSL3</accession>
<sequence length="203" mass="22850">MPTFNLERSHNRPAIGIDEAGRGPWAGPVVVAGVMFKSYDDLPDWVFQLNDSKKLSPKKRHDLFVKLLDASEYLTYHIETIDVATIDQLNIFEATMTGMRRCIQMLRTDDEVVLVDGNRNPVKEPWCYPIIKGDGISLSIAAASVLAKVYRDNLMTQLSIQHPHYGWETNAGYGTTHHQQALKTHGITAHHRKSFAPIRALSV</sequence>
<evidence type="ECO:0000256" key="8">
    <source>
        <dbReference type="ARBA" id="ARBA00022490"/>
    </source>
</evidence>
<comment type="similarity">
    <text evidence="5 14 16">Belongs to the RNase HII family.</text>
</comment>
<evidence type="ECO:0000256" key="11">
    <source>
        <dbReference type="ARBA" id="ARBA00022759"/>
    </source>
</evidence>
<comment type="cofactor">
    <cofactor evidence="2">
        <name>Mg(2+)</name>
        <dbReference type="ChEBI" id="CHEBI:18420"/>
    </cofactor>
</comment>
<evidence type="ECO:0000256" key="15">
    <source>
        <dbReference type="PROSITE-ProRule" id="PRU01319"/>
    </source>
</evidence>
<keyword evidence="13 14" id="KW-0464">Manganese</keyword>
<evidence type="ECO:0000256" key="10">
    <source>
        <dbReference type="ARBA" id="ARBA00022723"/>
    </source>
</evidence>
<evidence type="ECO:0000256" key="14">
    <source>
        <dbReference type="HAMAP-Rule" id="MF_00052"/>
    </source>
</evidence>
<evidence type="ECO:0000313" key="19">
    <source>
        <dbReference type="Proteomes" id="UP000594001"/>
    </source>
</evidence>
<dbReference type="InterPro" id="IPR024567">
    <property type="entry name" value="RNase_HII/HIII_dom"/>
</dbReference>
<dbReference type="InterPro" id="IPR022898">
    <property type="entry name" value="RNase_HII"/>
</dbReference>
<keyword evidence="8 14" id="KW-0963">Cytoplasm</keyword>
<dbReference type="GO" id="GO:0032299">
    <property type="term" value="C:ribonuclease H2 complex"/>
    <property type="evidence" value="ECO:0007669"/>
    <property type="project" value="TreeGrafter"/>
</dbReference>
<dbReference type="Pfam" id="PF01351">
    <property type="entry name" value="RNase_HII"/>
    <property type="match status" value="1"/>
</dbReference>
<keyword evidence="11 14" id="KW-0255">Endonuclease</keyword>
<keyword evidence="9 14" id="KW-0540">Nuclease</keyword>
<dbReference type="HAMAP" id="MF_00052_B">
    <property type="entry name" value="RNase_HII_B"/>
    <property type="match status" value="1"/>
</dbReference>
<keyword evidence="12 14" id="KW-0378">Hydrolase</keyword>
<dbReference type="Gene3D" id="3.30.420.10">
    <property type="entry name" value="Ribonuclease H-like superfamily/Ribonuclease H"/>
    <property type="match status" value="1"/>
</dbReference>
<dbReference type="GO" id="GO:0006298">
    <property type="term" value="P:mismatch repair"/>
    <property type="evidence" value="ECO:0007669"/>
    <property type="project" value="TreeGrafter"/>
</dbReference>
<dbReference type="InterPro" id="IPR001352">
    <property type="entry name" value="RNase_HII/HIII"/>
</dbReference>
<dbReference type="PANTHER" id="PTHR10954">
    <property type="entry name" value="RIBONUCLEASE H2 SUBUNIT A"/>
    <property type="match status" value="1"/>
</dbReference>
<evidence type="ECO:0000259" key="17">
    <source>
        <dbReference type="PROSITE" id="PS51975"/>
    </source>
</evidence>
<dbReference type="EMBL" id="CP054719">
    <property type="protein sequence ID" value="QOL19526.1"/>
    <property type="molecule type" value="Genomic_DNA"/>
</dbReference>
<evidence type="ECO:0000313" key="18">
    <source>
        <dbReference type="EMBL" id="QOL19526.1"/>
    </source>
</evidence>
<dbReference type="PANTHER" id="PTHR10954:SF18">
    <property type="entry name" value="RIBONUCLEASE HII"/>
    <property type="match status" value="1"/>
</dbReference>
<evidence type="ECO:0000256" key="7">
    <source>
        <dbReference type="ARBA" id="ARBA00019179"/>
    </source>
</evidence>
<reference evidence="18 19" key="1">
    <citation type="submission" date="2020-06" db="EMBL/GenBank/DDBJ databases">
        <title>The endosymbiont of the kinetoplastid Bodo saltans is a Paracaedibacter-like alpha-proteobacterium possessing a putative toxin-antitoxin system.</title>
        <authorList>
            <person name="Midha S."/>
            <person name="Rigden D.J."/>
            <person name="Siozios S."/>
            <person name="Hurst G.D.D."/>
            <person name="Jackson A.P."/>
        </authorList>
    </citation>
    <scope>NUCLEOTIDE SEQUENCE [LARGE SCALE GENOMIC DNA]</scope>
    <source>
        <strain evidence="18">Lake Konstanz</strain>
    </source>
</reference>
<dbReference type="KEGG" id="pbal:CPBP_00288"/>
<evidence type="ECO:0000256" key="3">
    <source>
        <dbReference type="ARBA" id="ARBA00004065"/>
    </source>
</evidence>
<evidence type="ECO:0000256" key="6">
    <source>
        <dbReference type="ARBA" id="ARBA00012180"/>
    </source>
</evidence>
<dbReference type="InterPro" id="IPR012337">
    <property type="entry name" value="RNaseH-like_sf"/>
</dbReference>
<gene>
    <name evidence="14 18" type="primary">rnhB</name>
    <name evidence="18" type="ORF">CPBP_00288</name>
</gene>
<feature type="binding site" evidence="14 15">
    <location>
        <position position="18"/>
    </location>
    <ligand>
        <name>a divalent metal cation</name>
        <dbReference type="ChEBI" id="CHEBI:60240"/>
    </ligand>
</feature>
<comment type="function">
    <text evidence="3 14 16">Endonuclease that specifically degrades the RNA of RNA-DNA hybrids.</text>
</comment>
<proteinExistence type="inferred from homology"/>
<feature type="binding site" evidence="14 15">
    <location>
        <position position="116"/>
    </location>
    <ligand>
        <name>a divalent metal cation</name>
        <dbReference type="ChEBI" id="CHEBI:60240"/>
    </ligand>
</feature>
<evidence type="ECO:0000256" key="9">
    <source>
        <dbReference type="ARBA" id="ARBA00022722"/>
    </source>
</evidence>
<keyword evidence="10 14" id="KW-0479">Metal-binding</keyword>
<protein>
    <recommendedName>
        <fullName evidence="7 14">Ribonuclease HII</fullName>
        <shortName evidence="14">RNase HII</shortName>
        <ecNumber evidence="6 14">3.1.26.4</ecNumber>
    </recommendedName>
</protein>
<dbReference type="SUPFAM" id="SSF53098">
    <property type="entry name" value="Ribonuclease H-like"/>
    <property type="match status" value="1"/>
</dbReference>
<evidence type="ECO:0000256" key="5">
    <source>
        <dbReference type="ARBA" id="ARBA00007383"/>
    </source>
</evidence>
<evidence type="ECO:0000256" key="16">
    <source>
        <dbReference type="RuleBase" id="RU003515"/>
    </source>
</evidence>
<evidence type="ECO:0000256" key="2">
    <source>
        <dbReference type="ARBA" id="ARBA00001946"/>
    </source>
</evidence>
<comment type="cofactor">
    <cofactor evidence="14 15">
        <name>Mn(2+)</name>
        <dbReference type="ChEBI" id="CHEBI:29035"/>
    </cofactor>
    <cofactor evidence="14 15">
        <name>Mg(2+)</name>
        <dbReference type="ChEBI" id="CHEBI:18420"/>
    </cofactor>
    <text evidence="14 15">Manganese or magnesium. Binds 1 divalent metal ion per monomer in the absence of substrate. May bind a second metal ion after substrate binding.</text>
</comment>
<dbReference type="GO" id="GO:0043137">
    <property type="term" value="P:DNA replication, removal of RNA primer"/>
    <property type="evidence" value="ECO:0007669"/>
    <property type="project" value="TreeGrafter"/>
</dbReference>
<dbReference type="GO" id="GO:0004523">
    <property type="term" value="F:RNA-DNA hybrid ribonuclease activity"/>
    <property type="evidence" value="ECO:0007669"/>
    <property type="project" value="UniProtKB-UniRule"/>
</dbReference>
<evidence type="ECO:0000256" key="1">
    <source>
        <dbReference type="ARBA" id="ARBA00000077"/>
    </source>
</evidence>
<keyword evidence="19" id="KW-1185">Reference proteome</keyword>
<dbReference type="PROSITE" id="PS51975">
    <property type="entry name" value="RNASE_H_2"/>
    <property type="match status" value="1"/>
</dbReference>
<dbReference type="NCBIfam" id="NF000595">
    <property type="entry name" value="PRK00015.1-3"/>
    <property type="match status" value="1"/>
</dbReference>
<dbReference type="GO" id="GO:0030145">
    <property type="term" value="F:manganese ion binding"/>
    <property type="evidence" value="ECO:0007669"/>
    <property type="project" value="UniProtKB-UniRule"/>
</dbReference>
<dbReference type="GO" id="GO:0005737">
    <property type="term" value="C:cytoplasm"/>
    <property type="evidence" value="ECO:0007669"/>
    <property type="project" value="UniProtKB-SubCell"/>
</dbReference>
<dbReference type="AlphaFoldDB" id="A0A7L9RSL3"/>